<evidence type="ECO:0000313" key="1">
    <source>
        <dbReference type="EMBL" id="KAF5844589.1"/>
    </source>
</evidence>
<dbReference type="AlphaFoldDB" id="A0A8H6DQM1"/>
<dbReference type="Proteomes" id="UP000624244">
    <property type="component" value="Unassembled WGS sequence"/>
</dbReference>
<accession>A0A8H6DQM1</accession>
<gene>
    <name evidence="1" type="ORF">GGP41_007613</name>
</gene>
<proteinExistence type="predicted"/>
<dbReference type="EMBL" id="WNKQ01000022">
    <property type="protein sequence ID" value="KAF5844589.1"/>
    <property type="molecule type" value="Genomic_DNA"/>
</dbReference>
<comment type="caution">
    <text evidence="1">The sequence shown here is derived from an EMBL/GenBank/DDBJ whole genome shotgun (WGS) entry which is preliminary data.</text>
</comment>
<name>A0A8H6DQM1_COCSA</name>
<protein>
    <submittedName>
        <fullName evidence="1">Uncharacterized protein</fullName>
    </submittedName>
</protein>
<reference evidence="1" key="1">
    <citation type="submission" date="2019-11" db="EMBL/GenBank/DDBJ databases">
        <title>Bipolaris sorokiniana Genome sequencing.</title>
        <authorList>
            <person name="Wang H."/>
        </authorList>
    </citation>
    <scope>NUCLEOTIDE SEQUENCE</scope>
</reference>
<evidence type="ECO:0000313" key="2">
    <source>
        <dbReference type="Proteomes" id="UP000624244"/>
    </source>
</evidence>
<organism evidence="1 2">
    <name type="scientific">Cochliobolus sativus</name>
    <name type="common">Common root rot and spot blotch fungus</name>
    <name type="synonym">Bipolaris sorokiniana</name>
    <dbReference type="NCBI Taxonomy" id="45130"/>
    <lineage>
        <taxon>Eukaryota</taxon>
        <taxon>Fungi</taxon>
        <taxon>Dikarya</taxon>
        <taxon>Ascomycota</taxon>
        <taxon>Pezizomycotina</taxon>
        <taxon>Dothideomycetes</taxon>
        <taxon>Pleosporomycetidae</taxon>
        <taxon>Pleosporales</taxon>
        <taxon>Pleosporineae</taxon>
        <taxon>Pleosporaceae</taxon>
        <taxon>Bipolaris</taxon>
    </lineage>
</organism>
<sequence length="104" mass="11212">MQAAISLIIPSLPFPVPLTFFAYDLPFPAIARAALNLPSVYRELGARHTRTPAPALTGAVATKQTPQIYLKHPASLPPPPGKAPQSHYHLIVATNSDDDDDDFV</sequence>